<dbReference type="STRING" id="37293.ENSANAP00000031365"/>
<keyword evidence="5" id="KW-1003">Cell membrane</keyword>
<dbReference type="GO" id="GO:0001848">
    <property type="term" value="F:complement binding"/>
    <property type="evidence" value="ECO:0007669"/>
    <property type="project" value="TreeGrafter"/>
</dbReference>
<dbReference type="RefSeq" id="XP_012307736.1">
    <property type="nucleotide sequence ID" value="XM_012452313.2"/>
</dbReference>
<accession>A0A2K5EDU8</accession>
<evidence type="ECO:0000256" key="15">
    <source>
        <dbReference type="ARBA" id="ARBA00031867"/>
    </source>
</evidence>
<evidence type="ECO:0000256" key="16">
    <source>
        <dbReference type="SAM" id="SignalP"/>
    </source>
</evidence>
<evidence type="ECO:0000256" key="12">
    <source>
        <dbReference type="ARBA" id="ARBA00023288"/>
    </source>
</evidence>
<dbReference type="SUPFAM" id="SSF57302">
    <property type="entry name" value="Snake toxin-like"/>
    <property type="match status" value="1"/>
</dbReference>
<comment type="subcellular location">
    <subcellularLocation>
        <location evidence="1">Cell membrane</location>
        <topology evidence="1">Lipid-anchor</topology>
        <topology evidence="1">GPI-anchor</topology>
    </subcellularLocation>
    <subcellularLocation>
        <location evidence="2">Secreted</location>
    </subcellularLocation>
</comment>
<keyword evidence="9" id="KW-0472">Membrane</keyword>
<feature type="signal peptide" evidence="16">
    <location>
        <begin position="1"/>
        <end position="25"/>
    </location>
</feature>
<evidence type="ECO:0000256" key="5">
    <source>
        <dbReference type="ARBA" id="ARBA00022475"/>
    </source>
</evidence>
<keyword evidence="11" id="KW-0325">Glycoprotein</keyword>
<evidence type="ECO:0000256" key="1">
    <source>
        <dbReference type="ARBA" id="ARBA00004609"/>
    </source>
</evidence>
<keyword evidence="8 16" id="KW-0732">Signal</keyword>
<keyword evidence="12" id="KW-0449">Lipoprotein</keyword>
<dbReference type="GO" id="GO:0001971">
    <property type="term" value="P:negative regulation of activation of membrane attack complex"/>
    <property type="evidence" value="ECO:0007669"/>
    <property type="project" value="Ensembl"/>
</dbReference>
<reference evidence="18" key="1">
    <citation type="submission" date="2025-05" db="UniProtKB">
        <authorList>
            <consortium name="Ensembl"/>
        </authorList>
    </citation>
    <scope>IDENTIFICATION</scope>
</reference>
<gene>
    <name evidence="18" type="primary">CD59</name>
</gene>
<dbReference type="SMR" id="A0A2K5EDU8"/>
<dbReference type="PROSITE" id="PS00983">
    <property type="entry name" value="LY6_UPAR"/>
    <property type="match status" value="1"/>
</dbReference>
<dbReference type="GO" id="GO:1903660">
    <property type="term" value="P:negative regulation of complement-dependent cytotoxicity"/>
    <property type="evidence" value="ECO:0007669"/>
    <property type="project" value="Ensembl"/>
</dbReference>
<evidence type="ECO:0000256" key="8">
    <source>
        <dbReference type="ARBA" id="ARBA00022729"/>
    </source>
</evidence>
<evidence type="ECO:0000256" key="13">
    <source>
        <dbReference type="ARBA" id="ARBA00029920"/>
    </source>
</evidence>
<evidence type="ECO:0000256" key="6">
    <source>
        <dbReference type="ARBA" id="ARBA00022525"/>
    </source>
</evidence>
<dbReference type="KEGG" id="anan:105717261"/>
<keyword evidence="7" id="KW-0336">GPI-anchor</keyword>
<dbReference type="Pfam" id="PF25152">
    <property type="entry name" value="CD59"/>
    <property type="match status" value="1"/>
</dbReference>
<feature type="chain" id="PRO_5015082988" description="CD59 glycoprotein" evidence="16">
    <location>
        <begin position="26"/>
        <end position="128"/>
    </location>
</feature>
<dbReference type="InterPro" id="IPR016054">
    <property type="entry name" value="LY6_UPA_recep-like"/>
</dbReference>
<evidence type="ECO:0000256" key="9">
    <source>
        <dbReference type="ARBA" id="ARBA00023136"/>
    </source>
</evidence>
<proteinExistence type="predicted"/>
<dbReference type="OMA" id="CEYSRLA"/>
<dbReference type="AlphaFoldDB" id="A0A2K5EDU8"/>
<evidence type="ECO:0000256" key="11">
    <source>
        <dbReference type="ARBA" id="ARBA00023180"/>
    </source>
</evidence>
<dbReference type="OrthoDB" id="10011411at2759"/>
<dbReference type="Ensembl" id="ENSANAT00000049409.1">
    <property type="protein sequence ID" value="ENSANAP00000031365.1"/>
    <property type="gene ID" value="ENSANAG00000033427.1"/>
</dbReference>
<evidence type="ECO:0000256" key="10">
    <source>
        <dbReference type="ARBA" id="ARBA00023157"/>
    </source>
</evidence>
<keyword evidence="10" id="KW-1015">Disulfide bond</keyword>
<evidence type="ECO:0000256" key="14">
    <source>
        <dbReference type="ARBA" id="ARBA00031590"/>
    </source>
</evidence>
<protein>
    <recommendedName>
        <fullName evidence="4">CD59 glycoprotein</fullName>
    </recommendedName>
    <alternativeName>
        <fullName evidence="14">MAC-inhibitory protein</fullName>
    </alternativeName>
    <alternativeName>
        <fullName evidence="15">Membrane attack complex inhibition factor</fullName>
    </alternativeName>
    <alternativeName>
        <fullName evidence="13">Protectin</fullName>
    </alternativeName>
</protein>
<name>A0A2K5EDU8_AOTNA</name>
<feature type="domain" description="UPAR/Ly6" evidence="17">
    <location>
        <begin position="26"/>
        <end position="108"/>
    </location>
</feature>
<dbReference type="GeneID" id="105717261"/>
<evidence type="ECO:0000259" key="17">
    <source>
        <dbReference type="SMART" id="SM00134"/>
    </source>
</evidence>
<evidence type="ECO:0000313" key="19">
    <source>
        <dbReference type="Proteomes" id="UP000233020"/>
    </source>
</evidence>
<dbReference type="InterPro" id="IPR045860">
    <property type="entry name" value="Snake_toxin-like_sf"/>
</dbReference>
<evidence type="ECO:0000313" key="18">
    <source>
        <dbReference type="Ensembl" id="ENSANAP00000031365.1"/>
    </source>
</evidence>
<keyword evidence="19" id="KW-1185">Reference proteome</keyword>
<dbReference type="Ensembl" id="ENSANAT00000049412.1">
    <property type="protein sequence ID" value="ENSANAP00000031368.1"/>
    <property type="gene ID" value="ENSANAG00000033427.1"/>
</dbReference>
<keyword evidence="6" id="KW-0964">Secreted</keyword>
<evidence type="ECO:0000256" key="4">
    <source>
        <dbReference type="ARBA" id="ARBA00015038"/>
    </source>
</evidence>
<dbReference type="GO" id="GO:0140311">
    <property type="term" value="F:protein sequestering activity"/>
    <property type="evidence" value="ECO:0007669"/>
    <property type="project" value="Ensembl"/>
</dbReference>
<evidence type="ECO:0000256" key="7">
    <source>
        <dbReference type="ARBA" id="ARBA00022622"/>
    </source>
</evidence>
<dbReference type="Gene3D" id="2.10.60.10">
    <property type="entry name" value="CD59"/>
    <property type="match status" value="1"/>
</dbReference>
<dbReference type="CDD" id="cd23554">
    <property type="entry name" value="TFP_LU_ECD_CD59"/>
    <property type="match status" value="1"/>
</dbReference>
<dbReference type="InterPro" id="IPR056949">
    <property type="entry name" value="CD59"/>
</dbReference>
<dbReference type="RefSeq" id="XP_012307737.1">
    <property type="nucleotide sequence ID" value="XM_012452314.2"/>
</dbReference>
<evidence type="ECO:0000256" key="2">
    <source>
        <dbReference type="ARBA" id="ARBA00004613"/>
    </source>
</evidence>
<dbReference type="GO" id="GO:0009897">
    <property type="term" value="C:external side of plasma membrane"/>
    <property type="evidence" value="ECO:0007669"/>
    <property type="project" value="Ensembl"/>
</dbReference>
<dbReference type="PANTHER" id="PTHR10036:SF24">
    <property type="entry name" value="CD59 GLYCOPROTEIN"/>
    <property type="match status" value="1"/>
</dbReference>
<comment type="subunit">
    <text evidence="3">Interacts with T-cell surface antigen CD2.</text>
</comment>
<dbReference type="SMART" id="SM00134">
    <property type="entry name" value="LU"/>
    <property type="match status" value="1"/>
</dbReference>
<dbReference type="GO" id="GO:0006956">
    <property type="term" value="P:complement activation"/>
    <property type="evidence" value="ECO:0007669"/>
    <property type="project" value="Ensembl"/>
</dbReference>
<sequence>MGIQGGSVLFGLLLVLAVFCHSGNSLQCYSCPYPTTQCTMTTNCTSNLDSCLIAKAGSRVYYRCWKFEDCTFSRVSNQLSENELKYYCCKKNLCNFNEALKNGGTTLSKKTVLLLVIPFLVAAWSLHP</sequence>
<organism evidence="18 19">
    <name type="scientific">Aotus nancymaae</name>
    <name type="common">Ma's night monkey</name>
    <dbReference type="NCBI Taxonomy" id="37293"/>
    <lineage>
        <taxon>Eukaryota</taxon>
        <taxon>Metazoa</taxon>
        <taxon>Chordata</taxon>
        <taxon>Craniata</taxon>
        <taxon>Vertebrata</taxon>
        <taxon>Euteleostomi</taxon>
        <taxon>Mammalia</taxon>
        <taxon>Eutheria</taxon>
        <taxon>Euarchontoglires</taxon>
        <taxon>Primates</taxon>
        <taxon>Haplorrhini</taxon>
        <taxon>Platyrrhini</taxon>
        <taxon>Aotidae</taxon>
        <taxon>Aotus</taxon>
    </lineage>
</organism>
<dbReference type="PANTHER" id="PTHR10036">
    <property type="entry name" value="CD59 GLYCOPROTEIN"/>
    <property type="match status" value="1"/>
</dbReference>
<dbReference type="InterPro" id="IPR018363">
    <property type="entry name" value="CD59_antigen_CS"/>
</dbReference>
<dbReference type="CTD" id="966"/>
<dbReference type="GO" id="GO:0005576">
    <property type="term" value="C:extracellular region"/>
    <property type="evidence" value="ECO:0007669"/>
    <property type="project" value="UniProtKB-SubCell"/>
</dbReference>
<evidence type="ECO:0000256" key="3">
    <source>
        <dbReference type="ARBA" id="ARBA00011481"/>
    </source>
</evidence>
<dbReference type="GeneTree" id="ENSGT00390000016309"/>
<dbReference type="FunFam" id="2.10.60.10:FF:000023">
    <property type="entry name" value="CD59 glycoprotein preproprotein"/>
    <property type="match status" value="1"/>
</dbReference>
<dbReference type="Proteomes" id="UP000233020">
    <property type="component" value="Unplaced"/>
</dbReference>